<keyword evidence="1" id="KW-1133">Transmembrane helix</keyword>
<dbReference type="AlphaFoldDB" id="A0AAQ2HGQ7"/>
<dbReference type="Proteomes" id="UP000297403">
    <property type="component" value="Unassembled WGS sequence"/>
</dbReference>
<feature type="transmembrane region" description="Helical" evidence="1">
    <location>
        <begin position="61"/>
        <end position="83"/>
    </location>
</feature>
<protein>
    <submittedName>
        <fullName evidence="2">Uncharacterized protein</fullName>
    </submittedName>
</protein>
<keyword evidence="1" id="KW-0812">Transmembrane</keyword>
<dbReference type="EMBL" id="SOFY01000011">
    <property type="protein sequence ID" value="TFC52184.1"/>
    <property type="molecule type" value="Genomic_DNA"/>
</dbReference>
<sequence>MSVTGITGITSITVLFGELRSWSVPRRLIAAGVAAAALVGLTIVSGTLSVIDGAIVFPGAWWGYLLTVVGSGLVGLVVAGYVDAPIGAEATMCDLRWPVLGLIALSLSTDLRTAVPLLEGFVRPVVAVAAVVLLVWALRERLQSEHDATTGADGEVCTTCRPLFPLAQGRSGQ</sequence>
<evidence type="ECO:0000313" key="3">
    <source>
        <dbReference type="Proteomes" id="UP000297403"/>
    </source>
</evidence>
<gene>
    <name evidence="2" type="ORF">E3O49_02610</name>
</gene>
<comment type="caution">
    <text evidence="2">The sequence shown here is derived from an EMBL/GenBank/DDBJ whole genome shotgun (WGS) entry which is preliminary data.</text>
</comment>
<organism evidence="2 3">
    <name type="scientific">Cryobacterium shii</name>
    <dbReference type="NCBI Taxonomy" id="1259235"/>
    <lineage>
        <taxon>Bacteria</taxon>
        <taxon>Bacillati</taxon>
        <taxon>Actinomycetota</taxon>
        <taxon>Actinomycetes</taxon>
        <taxon>Micrococcales</taxon>
        <taxon>Microbacteriaceae</taxon>
        <taxon>Cryobacterium</taxon>
    </lineage>
</organism>
<keyword evidence="1" id="KW-0472">Membrane</keyword>
<dbReference type="RefSeq" id="WP_134366282.1">
    <property type="nucleotide sequence ID" value="NZ_SOFY01000011.1"/>
</dbReference>
<evidence type="ECO:0000313" key="2">
    <source>
        <dbReference type="EMBL" id="TFC52184.1"/>
    </source>
</evidence>
<feature type="transmembrane region" description="Helical" evidence="1">
    <location>
        <begin position="28"/>
        <end position="55"/>
    </location>
</feature>
<name>A0AAQ2HGQ7_9MICO</name>
<keyword evidence="3" id="KW-1185">Reference proteome</keyword>
<evidence type="ECO:0000256" key="1">
    <source>
        <dbReference type="SAM" id="Phobius"/>
    </source>
</evidence>
<reference evidence="2 3" key="1">
    <citation type="submission" date="2019-03" db="EMBL/GenBank/DDBJ databases">
        <title>Genomics of glacier-inhabiting Cryobacterium strains.</title>
        <authorList>
            <person name="Liu Q."/>
            <person name="Xin Y.-H."/>
        </authorList>
    </citation>
    <scope>NUCLEOTIDE SEQUENCE [LARGE SCALE GENOMIC DNA]</scope>
    <source>
        <strain evidence="3">TMT1-22</strain>
    </source>
</reference>
<accession>A0AAQ2HGQ7</accession>
<proteinExistence type="predicted"/>